<name>A0ABP8C9K2_9ACTN</name>
<sequence>MAPPRKYSPELRECAVRMVFDVREQTGERTGSIARVTDQLGAAVPGKAGSWAGRGWGEGVGARLGRHVFFAVLLTCMGTGCRR</sequence>
<dbReference type="Gene3D" id="1.10.10.10">
    <property type="entry name" value="Winged helix-like DNA-binding domain superfamily/Winged helix DNA-binding domain"/>
    <property type="match status" value="1"/>
</dbReference>
<gene>
    <name evidence="1" type="ORF">GCM10022254_44610</name>
</gene>
<proteinExistence type="predicted"/>
<evidence type="ECO:0000313" key="1">
    <source>
        <dbReference type="EMBL" id="GAA4236015.1"/>
    </source>
</evidence>
<evidence type="ECO:0000313" key="2">
    <source>
        <dbReference type="Proteomes" id="UP001501710"/>
    </source>
</evidence>
<protein>
    <recommendedName>
        <fullName evidence="3">Transposase</fullName>
    </recommendedName>
</protein>
<organism evidence="1 2">
    <name type="scientific">Actinomadura meridiana</name>
    <dbReference type="NCBI Taxonomy" id="559626"/>
    <lineage>
        <taxon>Bacteria</taxon>
        <taxon>Bacillati</taxon>
        <taxon>Actinomycetota</taxon>
        <taxon>Actinomycetes</taxon>
        <taxon>Streptosporangiales</taxon>
        <taxon>Thermomonosporaceae</taxon>
        <taxon>Actinomadura</taxon>
    </lineage>
</organism>
<keyword evidence="2" id="KW-1185">Reference proteome</keyword>
<reference evidence="2" key="1">
    <citation type="journal article" date="2019" name="Int. J. Syst. Evol. Microbiol.">
        <title>The Global Catalogue of Microorganisms (GCM) 10K type strain sequencing project: providing services to taxonomists for standard genome sequencing and annotation.</title>
        <authorList>
            <consortium name="The Broad Institute Genomics Platform"/>
            <consortium name="The Broad Institute Genome Sequencing Center for Infectious Disease"/>
            <person name="Wu L."/>
            <person name="Ma J."/>
        </authorList>
    </citation>
    <scope>NUCLEOTIDE SEQUENCE [LARGE SCALE GENOMIC DNA]</scope>
    <source>
        <strain evidence="2">JCM 17440</strain>
    </source>
</reference>
<dbReference type="Proteomes" id="UP001501710">
    <property type="component" value="Unassembled WGS sequence"/>
</dbReference>
<evidence type="ECO:0008006" key="3">
    <source>
        <dbReference type="Google" id="ProtNLM"/>
    </source>
</evidence>
<dbReference type="EMBL" id="BAABAS010000015">
    <property type="protein sequence ID" value="GAA4236015.1"/>
    <property type="molecule type" value="Genomic_DNA"/>
</dbReference>
<dbReference type="InterPro" id="IPR036388">
    <property type="entry name" value="WH-like_DNA-bd_sf"/>
</dbReference>
<accession>A0ABP8C9K2</accession>
<comment type="caution">
    <text evidence="1">The sequence shown here is derived from an EMBL/GenBank/DDBJ whole genome shotgun (WGS) entry which is preliminary data.</text>
</comment>